<dbReference type="SUPFAM" id="SSF48264">
    <property type="entry name" value="Cytochrome P450"/>
    <property type="match status" value="1"/>
</dbReference>
<dbReference type="GO" id="GO:0020037">
    <property type="term" value="F:heme binding"/>
    <property type="evidence" value="ECO:0007669"/>
    <property type="project" value="InterPro"/>
</dbReference>
<sequence>MFPWYLLVITGALMACVGYVFSRITEKLRTKHHQVPPPMCRGWIPWLGCAVEFGKSPLTFIEAKRRELGPVFTLQVAGERMTFLTQPADFQLFFQSPSVDFQKAVQNAVQNVGSVPPEAFFSNHTKIHDTLKGFLAATNLSDLTQSLFQEFKKHLSEVHRLNEATKSTSPDLLQLVRRSMYKSVISNLFGSCVLPVEQEETYQEFETNFIIFDEQFEFGARLPHVFL</sequence>
<keyword evidence="2" id="KW-0349">Heme</keyword>
<dbReference type="GO" id="GO:0016705">
    <property type="term" value="F:oxidoreductase activity, acting on paired donors, with incorporation or reduction of molecular oxygen"/>
    <property type="evidence" value="ECO:0007669"/>
    <property type="project" value="InterPro"/>
</dbReference>
<dbReference type="GO" id="GO:0042632">
    <property type="term" value="P:cholesterol homeostasis"/>
    <property type="evidence" value="ECO:0007669"/>
    <property type="project" value="TreeGrafter"/>
</dbReference>
<evidence type="ECO:0000256" key="5">
    <source>
        <dbReference type="ARBA" id="ARBA00023221"/>
    </source>
</evidence>
<evidence type="ECO:0000313" key="6">
    <source>
        <dbReference type="EMBL" id="CAG5121634.1"/>
    </source>
</evidence>
<name>A0A8S3YXG4_9EUPU</name>
<comment type="caution">
    <text evidence="6">The sequence shown here is derived from an EMBL/GenBank/DDBJ whole genome shotgun (WGS) entry which is preliminary data.</text>
</comment>
<evidence type="ECO:0000256" key="2">
    <source>
        <dbReference type="ARBA" id="ARBA00022617"/>
    </source>
</evidence>
<organism evidence="6 7">
    <name type="scientific">Candidula unifasciata</name>
    <dbReference type="NCBI Taxonomy" id="100452"/>
    <lineage>
        <taxon>Eukaryota</taxon>
        <taxon>Metazoa</taxon>
        <taxon>Spiralia</taxon>
        <taxon>Lophotrochozoa</taxon>
        <taxon>Mollusca</taxon>
        <taxon>Gastropoda</taxon>
        <taxon>Heterobranchia</taxon>
        <taxon>Euthyneura</taxon>
        <taxon>Panpulmonata</taxon>
        <taxon>Eupulmonata</taxon>
        <taxon>Stylommatophora</taxon>
        <taxon>Helicina</taxon>
        <taxon>Helicoidea</taxon>
        <taxon>Geomitridae</taxon>
        <taxon>Candidula</taxon>
    </lineage>
</organism>
<dbReference type="InterPro" id="IPR001128">
    <property type="entry name" value="Cyt_P450"/>
</dbReference>
<feature type="non-terminal residue" evidence="6">
    <location>
        <position position="227"/>
    </location>
</feature>
<dbReference type="AlphaFoldDB" id="A0A8S3YXG4"/>
<keyword evidence="5" id="KW-0753">Steroid metabolism</keyword>
<keyword evidence="5" id="KW-0443">Lipid metabolism</keyword>
<evidence type="ECO:0000256" key="1">
    <source>
        <dbReference type="ARBA" id="ARBA00010617"/>
    </source>
</evidence>
<dbReference type="InterPro" id="IPR002403">
    <property type="entry name" value="Cyt_P450_E_grp-IV"/>
</dbReference>
<keyword evidence="4" id="KW-0408">Iron</keyword>
<dbReference type="OrthoDB" id="6692864at2759"/>
<evidence type="ECO:0008006" key="8">
    <source>
        <dbReference type="Google" id="ProtNLM"/>
    </source>
</evidence>
<dbReference type="Gene3D" id="1.10.630.10">
    <property type="entry name" value="Cytochrome P450"/>
    <property type="match status" value="1"/>
</dbReference>
<protein>
    <recommendedName>
        <fullName evidence="8">Cytochrome P450</fullName>
    </recommendedName>
</protein>
<proteinExistence type="inferred from homology"/>
<evidence type="ECO:0000256" key="4">
    <source>
        <dbReference type="ARBA" id="ARBA00023004"/>
    </source>
</evidence>
<dbReference type="InterPro" id="IPR036396">
    <property type="entry name" value="Cyt_P450_sf"/>
</dbReference>
<accession>A0A8S3YXG4</accession>
<keyword evidence="7" id="KW-1185">Reference proteome</keyword>
<comment type="similarity">
    <text evidence="1">Belongs to the cytochrome P450 family.</text>
</comment>
<evidence type="ECO:0000313" key="7">
    <source>
        <dbReference type="Proteomes" id="UP000678393"/>
    </source>
</evidence>
<dbReference type="Proteomes" id="UP000678393">
    <property type="component" value="Unassembled WGS sequence"/>
</dbReference>
<dbReference type="GO" id="GO:0006699">
    <property type="term" value="P:bile acid biosynthetic process"/>
    <property type="evidence" value="ECO:0007669"/>
    <property type="project" value="TreeGrafter"/>
</dbReference>
<dbReference type="EMBL" id="CAJHNH020001125">
    <property type="protein sequence ID" value="CAG5121634.1"/>
    <property type="molecule type" value="Genomic_DNA"/>
</dbReference>
<dbReference type="PANTHER" id="PTHR24304:SF2">
    <property type="entry name" value="24-HYDROXYCHOLESTEROL 7-ALPHA-HYDROXYLASE"/>
    <property type="match status" value="1"/>
</dbReference>
<gene>
    <name evidence="6" type="ORF">CUNI_LOCUS7192</name>
</gene>
<dbReference type="GO" id="GO:0008395">
    <property type="term" value="F:steroid hydroxylase activity"/>
    <property type="evidence" value="ECO:0007669"/>
    <property type="project" value="TreeGrafter"/>
</dbReference>
<keyword evidence="3" id="KW-0479">Metal-binding</keyword>
<dbReference type="InterPro" id="IPR050529">
    <property type="entry name" value="CYP450_sterol_14alpha_dmase"/>
</dbReference>
<dbReference type="PRINTS" id="PR00465">
    <property type="entry name" value="EP450IV"/>
</dbReference>
<evidence type="ECO:0000256" key="3">
    <source>
        <dbReference type="ARBA" id="ARBA00022723"/>
    </source>
</evidence>
<dbReference type="PANTHER" id="PTHR24304">
    <property type="entry name" value="CYTOCHROME P450 FAMILY 7"/>
    <property type="match status" value="1"/>
</dbReference>
<dbReference type="GO" id="GO:0005506">
    <property type="term" value="F:iron ion binding"/>
    <property type="evidence" value="ECO:0007669"/>
    <property type="project" value="InterPro"/>
</dbReference>
<reference evidence="6" key="1">
    <citation type="submission" date="2021-04" db="EMBL/GenBank/DDBJ databases">
        <authorList>
            <consortium name="Molecular Ecology Group"/>
        </authorList>
    </citation>
    <scope>NUCLEOTIDE SEQUENCE</scope>
</reference>
<dbReference type="Pfam" id="PF00067">
    <property type="entry name" value="p450"/>
    <property type="match status" value="1"/>
</dbReference>